<name>A0A8J7K2G1_9NEIS</name>
<protein>
    <submittedName>
        <fullName evidence="3">DUF4124 domain-containing protein</fullName>
    </submittedName>
</protein>
<dbReference type="Pfam" id="PF13511">
    <property type="entry name" value="DUF4124"/>
    <property type="match status" value="1"/>
</dbReference>
<accession>A0A8J7K2G1</accession>
<dbReference type="EMBL" id="JADFUA010000009">
    <property type="protein sequence ID" value="MBE9610436.1"/>
    <property type="molecule type" value="Genomic_DNA"/>
</dbReference>
<dbReference type="Gene3D" id="3.40.30.10">
    <property type="entry name" value="Glutaredoxin"/>
    <property type="match status" value="1"/>
</dbReference>
<dbReference type="RefSeq" id="WP_194116982.1">
    <property type="nucleotide sequence ID" value="NZ_JADFUA010000009.1"/>
</dbReference>
<proteinExistence type="predicted"/>
<evidence type="ECO:0000256" key="1">
    <source>
        <dbReference type="SAM" id="SignalP"/>
    </source>
</evidence>
<gene>
    <name evidence="3" type="ORF">INR99_13935</name>
</gene>
<keyword evidence="4" id="KW-1185">Reference proteome</keyword>
<sequence length="156" mass="16890">MSRLPHLALLLLTISWMPLGSAAVYQWRDSQGNVHYTDQPPPGETVRQRSIRSNVVSTASETAQGATGKTAPNSRITLWIAPGCGAACEDAIALLDRRKVSYDVKNFASSEKLTIEFFNVTGTMQARPPVLQIGSNVVQPWDSATWAAALSSAGYR</sequence>
<dbReference type="Proteomes" id="UP000604481">
    <property type="component" value="Unassembled WGS sequence"/>
</dbReference>
<evidence type="ECO:0000313" key="4">
    <source>
        <dbReference type="Proteomes" id="UP000604481"/>
    </source>
</evidence>
<dbReference type="AlphaFoldDB" id="A0A8J7K2G1"/>
<feature type="chain" id="PRO_5035285097" evidence="1">
    <location>
        <begin position="23"/>
        <end position="156"/>
    </location>
</feature>
<comment type="caution">
    <text evidence="3">The sequence shown here is derived from an EMBL/GenBank/DDBJ whole genome shotgun (WGS) entry which is preliminary data.</text>
</comment>
<dbReference type="InterPro" id="IPR025392">
    <property type="entry name" value="DUF4124"/>
</dbReference>
<keyword evidence="1" id="KW-0732">Signal</keyword>
<feature type="domain" description="DUF4124" evidence="2">
    <location>
        <begin position="11"/>
        <end position="63"/>
    </location>
</feature>
<feature type="signal peptide" evidence="1">
    <location>
        <begin position="1"/>
        <end position="22"/>
    </location>
</feature>
<organism evidence="3 4">
    <name type="scientific">Chitinilyticum piscinae</name>
    <dbReference type="NCBI Taxonomy" id="2866724"/>
    <lineage>
        <taxon>Bacteria</taxon>
        <taxon>Pseudomonadati</taxon>
        <taxon>Pseudomonadota</taxon>
        <taxon>Betaproteobacteria</taxon>
        <taxon>Neisseriales</taxon>
        <taxon>Chitinibacteraceae</taxon>
        <taxon>Chitinilyticum</taxon>
    </lineage>
</organism>
<reference evidence="3 4" key="1">
    <citation type="submission" date="2020-10" db="EMBL/GenBank/DDBJ databases">
        <title>The genome sequence of Chitinilyticum litopenaei 4Y14.</title>
        <authorList>
            <person name="Liu Y."/>
        </authorList>
    </citation>
    <scope>NUCLEOTIDE SEQUENCE [LARGE SCALE GENOMIC DNA]</scope>
    <source>
        <strain evidence="3 4">4Y14</strain>
    </source>
</reference>
<evidence type="ECO:0000313" key="3">
    <source>
        <dbReference type="EMBL" id="MBE9610436.1"/>
    </source>
</evidence>
<evidence type="ECO:0000259" key="2">
    <source>
        <dbReference type="Pfam" id="PF13511"/>
    </source>
</evidence>